<sequence>MGAEAVGRRLLGEVEDAGLDEVLRSVRASAHPELNSSRFGIRPLDRLLHLFQQHAVQPLQQSTAQPPKNRTPQKCPIIELTSLGPGQGKTHLLYLITALAVLPRHYDGIPLHGKASAVIILDTDNRFSVPRLARVAHHHITRCCGHHGAQPAAIATDALLAATLAHVHLLRPQSHAALLAALRALPAFLASRANPSSRRPLHSVLLDSASAFFWPLRAAADARRTASIGAQHPAASASAADAYAALAHELGALSARLDVAVVVTTVGASQRGGEVKPLLPAAFTNVATLRLVVAREAVRPFALRMIVGEARVERSQRQGVVEKGVFGVRVDGWGRGGWGRAVEEALEGGMGRWGLVVRGEGVWVLEDEEGEGDGGGGGGG</sequence>
<name>A0A8H4ISW0_9PEZI</name>
<dbReference type="InterPro" id="IPR030547">
    <property type="entry name" value="XRCC2"/>
</dbReference>
<protein>
    <recommendedName>
        <fullName evidence="3">DNA recombination and repair protein Rad51-like C-terminal domain-containing protein</fullName>
    </recommendedName>
</protein>
<dbReference type="PANTHER" id="PTHR46644:SF2">
    <property type="entry name" value="DNA REPAIR PROTEIN XRCC2"/>
    <property type="match status" value="1"/>
</dbReference>
<dbReference type="InterPro" id="IPR027417">
    <property type="entry name" value="P-loop_NTPase"/>
</dbReference>
<proteinExistence type="predicted"/>
<dbReference type="GO" id="GO:0033063">
    <property type="term" value="C:Rad51B-Rad51C-Rad51D-XRCC2 complex"/>
    <property type="evidence" value="ECO:0007669"/>
    <property type="project" value="InterPro"/>
</dbReference>
<dbReference type="GO" id="GO:0005815">
    <property type="term" value="C:microtubule organizing center"/>
    <property type="evidence" value="ECO:0007669"/>
    <property type="project" value="TreeGrafter"/>
</dbReference>
<evidence type="ECO:0008006" key="3">
    <source>
        <dbReference type="Google" id="ProtNLM"/>
    </source>
</evidence>
<evidence type="ECO:0000313" key="1">
    <source>
        <dbReference type="EMBL" id="KAF4306861.1"/>
    </source>
</evidence>
<dbReference type="GO" id="GO:0005657">
    <property type="term" value="C:replication fork"/>
    <property type="evidence" value="ECO:0007669"/>
    <property type="project" value="InterPro"/>
</dbReference>
<dbReference type="SUPFAM" id="SSF52540">
    <property type="entry name" value="P-loop containing nucleoside triphosphate hydrolases"/>
    <property type="match status" value="1"/>
</dbReference>
<dbReference type="Gene3D" id="3.40.50.300">
    <property type="entry name" value="P-loop containing nucleotide triphosphate hydrolases"/>
    <property type="match status" value="1"/>
</dbReference>
<reference evidence="1" key="1">
    <citation type="submission" date="2020-04" db="EMBL/GenBank/DDBJ databases">
        <title>Genome Assembly and Annotation of Botryosphaeria dothidea sdau 11-99, a Latent Pathogen of Apple Fruit Ring Rot in China.</title>
        <authorList>
            <person name="Yu C."/>
            <person name="Diao Y."/>
            <person name="Lu Q."/>
            <person name="Zhao J."/>
            <person name="Cui S."/>
            <person name="Peng C."/>
            <person name="He B."/>
            <person name="Liu H."/>
        </authorList>
    </citation>
    <scope>NUCLEOTIDE SEQUENCE [LARGE SCALE GENOMIC DNA]</scope>
    <source>
        <strain evidence="1">Sdau11-99</strain>
    </source>
</reference>
<comment type="caution">
    <text evidence="1">The sequence shown here is derived from an EMBL/GenBank/DDBJ whole genome shotgun (WGS) entry which is preliminary data.</text>
</comment>
<gene>
    <name evidence="1" type="ORF">GTA08_BOTSDO04900</name>
</gene>
<dbReference type="GO" id="GO:0000724">
    <property type="term" value="P:double-strand break repair via homologous recombination"/>
    <property type="evidence" value="ECO:0007669"/>
    <property type="project" value="InterPro"/>
</dbReference>
<dbReference type="PANTHER" id="PTHR46644">
    <property type="entry name" value="DNA REPAIR PROTEIN XRCC2"/>
    <property type="match status" value="1"/>
</dbReference>
<evidence type="ECO:0000313" key="2">
    <source>
        <dbReference type="Proteomes" id="UP000572817"/>
    </source>
</evidence>
<dbReference type="EMBL" id="WWBZ02000033">
    <property type="protein sequence ID" value="KAF4306861.1"/>
    <property type="molecule type" value="Genomic_DNA"/>
</dbReference>
<keyword evidence="2" id="KW-1185">Reference proteome</keyword>
<accession>A0A8H4ISW0</accession>
<dbReference type="OrthoDB" id="420422at2759"/>
<dbReference type="AlphaFoldDB" id="A0A8H4ISW0"/>
<dbReference type="GO" id="GO:0000400">
    <property type="term" value="F:four-way junction DNA binding"/>
    <property type="evidence" value="ECO:0007669"/>
    <property type="project" value="TreeGrafter"/>
</dbReference>
<dbReference type="GO" id="GO:0042148">
    <property type="term" value="P:DNA strand invasion"/>
    <property type="evidence" value="ECO:0007669"/>
    <property type="project" value="TreeGrafter"/>
</dbReference>
<dbReference type="Proteomes" id="UP000572817">
    <property type="component" value="Unassembled WGS sequence"/>
</dbReference>
<organism evidence="1 2">
    <name type="scientific">Botryosphaeria dothidea</name>
    <dbReference type="NCBI Taxonomy" id="55169"/>
    <lineage>
        <taxon>Eukaryota</taxon>
        <taxon>Fungi</taxon>
        <taxon>Dikarya</taxon>
        <taxon>Ascomycota</taxon>
        <taxon>Pezizomycotina</taxon>
        <taxon>Dothideomycetes</taxon>
        <taxon>Dothideomycetes incertae sedis</taxon>
        <taxon>Botryosphaeriales</taxon>
        <taxon>Botryosphaeriaceae</taxon>
        <taxon>Botryosphaeria</taxon>
    </lineage>
</organism>